<evidence type="ECO:0000256" key="5">
    <source>
        <dbReference type="ARBA" id="ARBA00022573"/>
    </source>
</evidence>
<dbReference type="HAMAP" id="MF_00024">
    <property type="entry name" value="CobD_CbiB"/>
    <property type="match status" value="1"/>
</dbReference>
<comment type="caution">
    <text evidence="10">The sequence shown here is derived from an EMBL/GenBank/DDBJ whole genome shotgun (WGS) entry which is preliminary data.</text>
</comment>
<proteinExistence type="inferred from homology"/>
<dbReference type="PANTHER" id="PTHR34308">
    <property type="entry name" value="COBALAMIN BIOSYNTHESIS PROTEIN CBIB"/>
    <property type="match status" value="1"/>
</dbReference>
<evidence type="ECO:0000256" key="9">
    <source>
        <dbReference type="HAMAP-Rule" id="MF_00024"/>
    </source>
</evidence>
<sequence>MEWFLHNAYYFIPLWAFLLDCIVGDPRSRFHPVVLIGDVISFYEKFLYGRRDSNGKKLFYGGLTVCLTLLTVTLIGFLLVLIAGTIHPWAGYAMQVIIVYITISPRSLASAGLELAQLLQKGDLTEARRKVGWIVGRDTTELDESEITRATIETVAENTVDGIISPLLFFAVFGPLGALFYRTANTMDSMLGYKNEKYLYFGRIAARFDDVLNWIPARITFLLYILTAFVLRHDWRNAWRIGIRDAHKHPSPNGGYAEAPVAGALHIRLGGYNKYGDTMTFRAYMGDPDTKMRGVHIQKTIGMMYVCSLLGVVISAVLTRILVIL</sequence>
<feature type="transmembrane region" description="Helical" evidence="9">
    <location>
        <begin position="211"/>
        <end position="231"/>
    </location>
</feature>
<dbReference type="EMBL" id="WBKH01000003">
    <property type="protein sequence ID" value="KAB1479285.1"/>
    <property type="molecule type" value="Genomic_DNA"/>
</dbReference>
<reference evidence="10 11" key="1">
    <citation type="submission" date="2019-09" db="EMBL/GenBank/DDBJ databases">
        <title>Draft genome sequence of 3 type strains from the CCUG.</title>
        <authorList>
            <person name="Pineiro-Iglesias B."/>
            <person name="Tunovic T."/>
            <person name="Unosson C."/>
            <person name="Inganas E."/>
            <person name="Ohlen M."/>
            <person name="Cardew S."/>
            <person name="Jensie-Markopoulos S."/>
            <person name="Salva-Serra F."/>
            <person name="Jaen-Luchoro D."/>
            <person name="Karlsson R."/>
            <person name="Svensson-Stadler L."/>
            <person name="Chun J."/>
            <person name="Moore E."/>
        </authorList>
    </citation>
    <scope>NUCLEOTIDE SEQUENCE [LARGE SCALE GENOMIC DNA]</scope>
    <source>
        <strain evidence="10 11">CCUG 65427</strain>
    </source>
</reference>
<evidence type="ECO:0000256" key="3">
    <source>
        <dbReference type="ARBA" id="ARBA00006263"/>
    </source>
</evidence>
<dbReference type="GO" id="GO:0005886">
    <property type="term" value="C:plasma membrane"/>
    <property type="evidence" value="ECO:0007669"/>
    <property type="project" value="UniProtKB-SubCell"/>
</dbReference>
<dbReference type="GeneID" id="83055467"/>
<evidence type="ECO:0000256" key="2">
    <source>
        <dbReference type="ARBA" id="ARBA00004953"/>
    </source>
</evidence>
<evidence type="ECO:0000256" key="1">
    <source>
        <dbReference type="ARBA" id="ARBA00004651"/>
    </source>
</evidence>
<evidence type="ECO:0000256" key="7">
    <source>
        <dbReference type="ARBA" id="ARBA00022989"/>
    </source>
</evidence>
<comment type="pathway">
    <text evidence="2 9">Cofactor biosynthesis; adenosylcobalamin biosynthesis.</text>
</comment>
<gene>
    <name evidence="9 10" type="primary">cobD</name>
    <name evidence="10" type="ORF">F8R14_03775</name>
</gene>
<dbReference type="NCBIfam" id="TIGR00380">
    <property type="entry name" value="cobal_cbiB"/>
    <property type="match status" value="1"/>
</dbReference>
<evidence type="ECO:0000256" key="8">
    <source>
        <dbReference type="ARBA" id="ARBA00023136"/>
    </source>
</evidence>
<keyword evidence="4 9" id="KW-1003">Cell membrane</keyword>
<organism evidence="10 11">
    <name type="scientific">Veillonella seminalis</name>
    <dbReference type="NCBI Taxonomy" id="1502943"/>
    <lineage>
        <taxon>Bacteria</taxon>
        <taxon>Bacillati</taxon>
        <taxon>Bacillota</taxon>
        <taxon>Negativicutes</taxon>
        <taxon>Veillonellales</taxon>
        <taxon>Veillonellaceae</taxon>
        <taxon>Veillonella</taxon>
    </lineage>
</organism>
<keyword evidence="7 9" id="KW-1133">Transmembrane helix</keyword>
<dbReference type="PANTHER" id="PTHR34308:SF1">
    <property type="entry name" value="COBALAMIN BIOSYNTHESIS PROTEIN CBIB"/>
    <property type="match status" value="1"/>
</dbReference>
<evidence type="ECO:0000256" key="4">
    <source>
        <dbReference type="ARBA" id="ARBA00022475"/>
    </source>
</evidence>
<dbReference type="Pfam" id="PF03186">
    <property type="entry name" value="CobD_Cbib"/>
    <property type="match status" value="1"/>
</dbReference>
<evidence type="ECO:0000313" key="10">
    <source>
        <dbReference type="EMBL" id="KAB1479285.1"/>
    </source>
</evidence>
<protein>
    <recommendedName>
        <fullName evidence="9">Cobalamin biosynthesis protein CobD</fullName>
    </recommendedName>
</protein>
<feature type="transmembrane region" description="Helical" evidence="9">
    <location>
        <begin position="89"/>
        <end position="109"/>
    </location>
</feature>
<evidence type="ECO:0000313" key="11">
    <source>
        <dbReference type="Proteomes" id="UP000434554"/>
    </source>
</evidence>
<feature type="transmembrane region" description="Helical" evidence="9">
    <location>
        <begin position="163"/>
        <end position="181"/>
    </location>
</feature>
<name>A0A833CD73_9FIRM</name>
<keyword evidence="6 9" id="KW-0812">Transmembrane</keyword>
<evidence type="ECO:0000256" key="6">
    <source>
        <dbReference type="ARBA" id="ARBA00022692"/>
    </source>
</evidence>
<accession>A0A833CD73</accession>
<feature type="transmembrane region" description="Helical" evidence="9">
    <location>
        <begin position="58"/>
        <end position="83"/>
    </location>
</feature>
<keyword evidence="8 9" id="KW-0472">Membrane</keyword>
<dbReference type="RefSeq" id="WP_006556742.1">
    <property type="nucleotide sequence ID" value="NZ_CAUBPY010000011.1"/>
</dbReference>
<dbReference type="GO" id="GO:0009236">
    <property type="term" value="P:cobalamin biosynthetic process"/>
    <property type="evidence" value="ECO:0007669"/>
    <property type="project" value="UniProtKB-UniRule"/>
</dbReference>
<comment type="function">
    <text evidence="9">Converts cobyric acid to cobinamide by the addition of aminopropanol on the F carboxylic group.</text>
</comment>
<dbReference type="GO" id="GO:0048472">
    <property type="term" value="F:threonine-phosphate decarboxylase activity"/>
    <property type="evidence" value="ECO:0007669"/>
    <property type="project" value="InterPro"/>
</dbReference>
<feature type="transmembrane region" description="Helical" evidence="9">
    <location>
        <begin position="301"/>
        <end position="323"/>
    </location>
</feature>
<dbReference type="InterPro" id="IPR004485">
    <property type="entry name" value="Cobalamin_biosynth_CobD/CbiB"/>
</dbReference>
<dbReference type="GO" id="GO:0015420">
    <property type="term" value="F:ABC-type vitamin B12 transporter activity"/>
    <property type="evidence" value="ECO:0007669"/>
    <property type="project" value="UniProtKB-UniRule"/>
</dbReference>
<dbReference type="AlphaFoldDB" id="A0A833CD73"/>
<keyword evidence="5 9" id="KW-0169">Cobalamin biosynthesis</keyword>
<comment type="subcellular location">
    <subcellularLocation>
        <location evidence="1 9">Cell membrane</location>
        <topology evidence="1 9">Multi-pass membrane protein</topology>
    </subcellularLocation>
</comment>
<dbReference type="Proteomes" id="UP000434554">
    <property type="component" value="Unassembled WGS sequence"/>
</dbReference>
<comment type="similarity">
    <text evidence="3 9">Belongs to the CobD/CbiB family.</text>
</comment>
<dbReference type="UniPathway" id="UPA00148"/>